<evidence type="ECO:0000313" key="2">
    <source>
        <dbReference type="Proteomes" id="UP000274033"/>
    </source>
</evidence>
<dbReference type="AlphaFoldDB" id="A0A3N9UR60"/>
<organism evidence="1 2">
    <name type="scientific">Lysinibacillus composti</name>
    <dbReference type="NCBI Taxonomy" id="720633"/>
    <lineage>
        <taxon>Bacteria</taxon>
        <taxon>Bacillati</taxon>
        <taxon>Bacillota</taxon>
        <taxon>Bacilli</taxon>
        <taxon>Bacillales</taxon>
        <taxon>Bacillaceae</taxon>
        <taxon>Lysinibacillus</taxon>
    </lineage>
</organism>
<protein>
    <submittedName>
        <fullName evidence="1">Uncharacterized protein</fullName>
    </submittedName>
</protein>
<sequence>MIRLLAHFKRLGAVVGSIHHQKKKVGSYQILIARKSASIATALAVSQEGICLACGVFAAST</sequence>
<dbReference type="Proteomes" id="UP000274033">
    <property type="component" value="Unassembled WGS sequence"/>
</dbReference>
<dbReference type="EMBL" id="RRCT01000010">
    <property type="protein sequence ID" value="RQW74386.1"/>
    <property type="molecule type" value="Genomic_DNA"/>
</dbReference>
<evidence type="ECO:0000313" key="1">
    <source>
        <dbReference type="EMBL" id="RQW74386.1"/>
    </source>
</evidence>
<accession>A0A3N9UR60</accession>
<name>A0A3N9UR60_9BACI</name>
<keyword evidence="2" id="KW-1185">Reference proteome</keyword>
<comment type="caution">
    <text evidence="1">The sequence shown here is derived from an EMBL/GenBank/DDBJ whole genome shotgun (WGS) entry which is preliminary data.</text>
</comment>
<proteinExistence type="predicted"/>
<dbReference type="RefSeq" id="WP_124765147.1">
    <property type="nucleotide sequence ID" value="NZ_JAFBDY010000030.1"/>
</dbReference>
<gene>
    <name evidence="1" type="ORF">EBB45_12370</name>
</gene>
<reference evidence="1 2" key="1">
    <citation type="journal article" date="2013" name="J. Microbiol.">
        <title>Lysinibacillus chungkukjangi sp. nov., isolated from Chungkukjang, Korean fermented soybean food.</title>
        <authorList>
            <person name="Kim S.J."/>
            <person name="Jang Y.H."/>
            <person name="Hamada M."/>
            <person name="Ahn J.H."/>
            <person name="Weon H.Y."/>
            <person name="Suzuki K."/>
            <person name="Whang K.S."/>
            <person name="Kwon S.W."/>
        </authorList>
    </citation>
    <scope>NUCLEOTIDE SEQUENCE [LARGE SCALE GENOMIC DNA]</scope>
    <source>
        <strain evidence="1 2">MCCC 1A12701</strain>
    </source>
</reference>